<dbReference type="EMBL" id="JAFJYH010000343">
    <property type="protein sequence ID" value="KAG4412937.1"/>
    <property type="molecule type" value="Genomic_DNA"/>
</dbReference>
<comment type="caution">
    <text evidence="3">The sequence shown here is derived from an EMBL/GenBank/DDBJ whole genome shotgun (WGS) entry which is preliminary data.</text>
</comment>
<feature type="transmembrane region" description="Helical" evidence="2">
    <location>
        <begin position="169"/>
        <end position="190"/>
    </location>
</feature>
<keyword evidence="2" id="KW-0472">Membrane</keyword>
<keyword evidence="2" id="KW-0812">Transmembrane</keyword>
<feature type="compositionally biased region" description="Acidic residues" evidence="1">
    <location>
        <begin position="16"/>
        <end position="30"/>
    </location>
</feature>
<dbReference type="OrthoDB" id="3358048at2759"/>
<organism evidence="3 4">
    <name type="scientific">Cadophora malorum</name>
    <dbReference type="NCBI Taxonomy" id="108018"/>
    <lineage>
        <taxon>Eukaryota</taxon>
        <taxon>Fungi</taxon>
        <taxon>Dikarya</taxon>
        <taxon>Ascomycota</taxon>
        <taxon>Pezizomycotina</taxon>
        <taxon>Leotiomycetes</taxon>
        <taxon>Helotiales</taxon>
        <taxon>Ploettnerulaceae</taxon>
        <taxon>Cadophora</taxon>
    </lineage>
</organism>
<dbReference type="AlphaFoldDB" id="A0A8H7T5R9"/>
<dbReference type="Proteomes" id="UP000664132">
    <property type="component" value="Unassembled WGS sequence"/>
</dbReference>
<evidence type="ECO:0000313" key="4">
    <source>
        <dbReference type="Proteomes" id="UP000664132"/>
    </source>
</evidence>
<keyword evidence="4" id="KW-1185">Reference proteome</keyword>
<evidence type="ECO:0000256" key="2">
    <source>
        <dbReference type="SAM" id="Phobius"/>
    </source>
</evidence>
<feature type="region of interest" description="Disordered" evidence="1">
    <location>
        <begin position="1"/>
        <end position="30"/>
    </location>
</feature>
<accession>A0A8H7T5R9</accession>
<sequence length="209" mass="22724">MATARLRKKFKYPTDTDSEEDGPEAMDEEEQNHLIQTMQQENATRNAQYSLLLLAISLLSTLPYIRTLFTLHTTLLSILSITSLLSTAYLIHILPPHVTGLQYLDNLNTSSFSAPRSLASKKAALLRAGVGGGPVEKYLPLLNCGLCVVLVGLGGVVGRKLEGSGRGLWWGFEWLPAGVWGVTVLAKWVMGGVDPEGELGSLRYELKGA</sequence>
<reference evidence="3" key="1">
    <citation type="submission" date="2021-02" db="EMBL/GenBank/DDBJ databases">
        <title>Genome sequence Cadophora malorum strain M34.</title>
        <authorList>
            <person name="Stefanovic E."/>
            <person name="Vu D."/>
            <person name="Scully C."/>
            <person name="Dijksterhuis J."/>
            <person name="Roader J."/>
            <person name="Houbraken J."/>
        </authorList>
    </citation>
    <scope>NUCLEOTIDE SEQUENCE</scope>
    <source>
        <strain evidence="3">M34</strain>
    </source>
</reference>
<evidence type="ECO:0000313" key="3">
    <source>
        <dbReference type="EMBL" id="KAG4412937.1"/>
    </source>
</evidence>
<proteinExistence type="predicted"/>
<name>A0A8H7T5R9_9HELO</name>
<feature type="transmembrane region" description="Helical" evidence="2">
    <location>
        <begin position="138"/>
        <end position="157"/>
    </location>
</feature>
<protein>
    <submittedName>
        <fullName evidence="3">Uncharacterized protein</fullName>
    </submittedName>
</protein>
<feature type="transmembrane region" description="Helical" evidence="2">
    <location>
        <begin position="74"/>
        <end position="94"/>
    </location>
</feature>
<gene>
    <name evidence="3" type="ORF">IFR04_013923</name>
</gene>
<keyword evidence="2" id="KW-1133">Transmembrane helix</keyword>
<feature type="compositionally biased region" description="Basic residues" evidence="1">
    <location>
        <begin position="1"/>
        <end position="11"/>
    </location>
</feature>
<evidence type="ECO:0000256" key="1">
    <source>
        <dbReference type="SAM" id="MobiDB-lite"/>
    </source>
</evidence>